<dbReference type="EMBL" id="JACHMN010000002">
    <property type="protein sequence ID" value="MBB5868431.1"/>
    <property type="molecule type" value="Genomic_DNA"/>
</dbReference>
<name>A0A841BNN2_9ACTN</name>
<sequence length="146" mass="16180">MMIEERAEDDAELTVLLDAAFAELVRRYGLEGRSHVKGGARFLVAVLDGRAVGCGALQATEDPQVGELKRMYVQPDARGQGVAAAVLAGVEALGRELGYRSIRLATGLRQPEAMALYEKHGYRPMEPYGKYVHQELIRCYDKQLDR</sequence>
<feature type="domain" description="N-acetyltransferase" evidence="3">
    <location>
        <begin position="1"/>
        <end position="146"/>
    </location>
</feature>
<reference evidence="4 5" key="1">
    <citation type="submission" date="2020-08" db="EMBL/GenBank/DDBJ databases">
        <title>Sequencing the genomes of 1000 actinobacteria strains.</title>
        <authorList>
            <person name="Klenk H.-P."/>
        </authorList>
    </citation>
    <scope>NUCLEOTIDE SEQUENCE [LARGE SCALE GENOMIC DNA]</scope>
    <source>
        <strain evidence="4 5">DSM 45362</strain>
    </source>
</reference>
<dbReference type="Pfam" id="PF00583">
    <property type="entry name" value="Acetyltransf_1"/>
    <property type="match status" value="1"/>
</dbReference>
<evidence type="ECO:0000256" key="2">
    <source>
        <dbReference type="ARBA" id="ARBA00023315"/>
    </source>
</evidence>
<organism evidence="4 5">
    <name type="scientific">Allocatelliglobosispora scoriae</name>
    <dbReference type="NCBI Taxonomy" id="643052"/>
    <lineage>
        <taxon>Bacteria</taxon>
        <taxon>Bacillati</taxon>
        <taxon>Actinomycetota</taxon>
        <taxon>Actinomycetes</taxon>
        <taxon>Micromonosporales</taxon>
        <taxon>Micromonosporaceae</taxon>
        <taxon>Allocatelliglobosispora</taxon>
    </lineage>
</organism>
<dbReference type="PROSITE" id="PS51186">
    <property type="entry name" value="GNAT"/>
    <property type="match status" value="1"/>
</dbReference>
<dbReference type="GO" id="GO:0016747">
    <property type="term" value="F:acyltransferase activity, transferring groups other than amino-acyl groups"/>
    <property type="evidence" value="ECO:0007669"/>
    <property type="project" value="InterPro"/>
</dbReference>
<dbReference type="InterPro" id="IPR016181">
    <property type="entry name" value="Acyl_CoA_acyltransferase"/>
</dbReference>
<dbReference type="InterPro" id="IPR050832">
    <property type="entry name" value="Bact_Acetyltransf"/>
</dbReference>
<dbReference type="InterPro" id="IPR000182">
    <property type="entry name" value="GNAT_dom"/>
</dbReference>
<evidence type="ECO:0000259" key="3">
    <source>
        <dbReference type="PROSITE" id="PS51186"/>
    </source>
</evidence>
<dbReference type="CDD" id="cd04301">
    <property type="entry name" value="NAT_SF"/>
    <property type="match status" value="1"/>
</dbReference>
<protein>
    <submittedName>
        <fullName evidence="4">GNAT superfamily N-acetyltransferase</fullName>
    </submittedName>
</protein>
<keyword evidence="5" id="KW-1185">Reference proteome</keyword>
<proteinExistence type="predicted"/>
<dbReference type="PANTHER" id="PTHR43877:SF2">
    <property type="entry name" value="AMINOALKYLPHOSPHONATE N-ACETYLTRANSFERASE-RELATED"/>
    <property type="match status" value="1"/>
</dbReference>
<comment type="caution">
    <text evidence="4">The sequence shown here is derived from an EMBL/GenBank/DDBJ whole genome shotgun (WGS) entry which is preliminary data.</text>
</comment>
<accession>A0A841BNN2</accession>
<gene>
    <name evidence="4" type="ORF">F4553_001810</name>
</gene>
<keyword evidence="1 4" id="KW-0808">Transferase</keyword>
<evidence type="ECO:0000256" key="1">
    <source>
        <dbReference type="ARBA" id="ARBA00022679"/>
    </source>
</evidence>
<dbReference type="Gene3D" id="3.40.630.30">
    <property type="match status" value="1"/>
</dbReference>
<dbReference type="Proteomes" id="UP000587527">
    <property type="component" value="Unassembled WGS sequence"/>
</dbReference>
<evidence type="ECO:0000313" key="4">
    <source>
        <dbReference type="EMBL" id="MBB5868431.1"/>
    </source>
</evidence>
<dbReference type="PANTHER" id="PTHR43877">
    <property type="entry name" value="AMINOALKYLPHOSPHONATE N-ACETYLTRANSFERASE-RELATED-RELATED"/>
    <property type="match status" value="1"/>
</dbReference>
<keyword evidence="2" id="KW-0012">Acyltransferase</keyword>
<evidence type="ECO:0000313" key="5">
    <source>
        <dbReference type="Proteomes" id="UP000587527"/>
    </source>
</evidence>
<dbReference type="AlphaFoldDB" id="A0A841BNN2"/>
<dbReference type="SUPFAM" id="SSF55729">
    <property type="entry name" value="Acyl-CoA N-acyltransferases (Nat)"/>
    <property type="match status" value="1"/>
</dbReference>